<dbReference type="Gene3D" id="1.10.3720.10">
    <property type="entry name" value="MetI-like"/>
    <property type="match status" value="1"/>
</dbReference>
<gene>
    <name evidence="11" type="ORF">DI556_09575</name>
</gene>
<dbReference type="PANTHER" id="PTHR30133">
    <property type="entry name" value="CATIONIC AMINO ACID TRANSPORTER, MEMBRANE COMPONENT"/>
    <property type="match status" value="1"/>
</dbReference>
<comment type="similarity">
    <text evidence="2">Belongs to the binding-protein-dependent transport system permease family. HisMQ subfamily.</text>
</comment>
<keyword evidence="4" id="KW-1003">Cell membrane</keyword>
<feature type="transmembrane region" description="Helical" evidence="9">
    <location>
        <begin position="179"/>
        <end position="200"/>
    </location>
</feature>
<feature type="transmembrane region" description="Helical" evidence="9">
    <location>
        <begin position="6"/>
        <end position="28"/>
    </location>
</feature>
<keyword evidence="8 9" id="KW-0472">Membrane</keyword>
<dbReference type="InterPro" id="IPR051613">
    <property type="entry name" value="ABC_transp_permease_HisMQ"/>
</dbReference>
<feature type="transmembrane region" description="Helical" evidence="9">
    <location>
        <begin position="49"/>
        <end position="66"/>
    </location>
</feature>
<dbReference type="NCBIfam" id="TIGR01726">
    <property type="entry name" value="HEQRo_perm_3TM"/>
    <property type="match status" value="1"/>
</dbReference>
<organism evidence="11 12">
    <name type="scientific">Rhodovulum sulfidophilum</name>
    <name type="common">Rhodobacter sulfidophilus</name>
    <dbReference type="NCBI Taxonomy" id="35806"/>
    <lineage>
        <taxon>Bacteria</taxon>
        <taxon>Pseudomonadati</taxon>
        <taxon>Pseudomonadota</taxon>
        <taxon>Alphaproteobacteria</taxon>
        <taxon>Rhodobacterales</taxon>
        <taxon>Paracoccaceae</taxon>
        <taxon>Rhodovulum</taxon>
    </lineage>
</organism>
<evidence type="ECO:0000256" key="7">
    <source>
        <dbReference type="ARBA" id="ARBA00022989"/>
    </source>
</evidence>
<dbReference type="InterPro" id="IPR035906">
    <property type="entry name" value="MetI-like_sf"/>
</dbReference>
<keyword evidence="7 9" id="KW-1133">Transmembrane helix</keyword>
<proteinExistence type="inferred from homology"/>
<evidence type="ECO:0000256" key="5">
    <source>
        <dbReference type="ARBA" id="ARBA00022519"/>
    </source>
</evidence>
<dbReference type="EMBL" id="QFPW01000006">
    <property type="protein sequence ID" value="PZQ49711.1"/>
    <property type="molecule type" value="Genomic_DNA"/>
</dbReference>
<comment type="caution">
    <text evidence="11">The sequence shown here is derived from an EMBL/GenBank/DDBJ whole genome shotgun (WGS) entry which is preliminary data.</text>
</comment>
<keyword evidence="5" id="KW-0997">Cell inner membrane</keyword>
<evidence type="ECO:0000256" key="3">
    <source>
        <dbReference type="ARBA" id="ARBA00022448"/>
    </source>
</evidence>
<dbReference type="GO" id="GO:0043190">
    <property type="term" value="C:ATP-binding cassette (ABC) transporter complex"/>
    <property type="evidence" value="ECO:0007669"/>
    <property type="project" value="InterPro"/>
</dbReference>
<evidence type="ECO:0000256" key="1">
    <source>
        <dbReference type="ARBA" id="ARBA00004429"/>
    </source>
</evidence>
<evidence type="ECO:0000256" key="2">
    <source>
        <dbReference type="ARBA" id="ARBA00010072"/>
    </source>
</evidence>
<reference evidence="11 12" key="1">
    <citation type="submission" date="2017-08" db="EMBL/GenBank/DDBJ databases">
        <title>Infants hospitalized years apart are colonized by the same room-sourced microbial strains.</title>
        <authorList>
            <person name="Brooks B."/>
            <person name="Olm M.R."/>
            <person name="Firek B.A."/>
            <person name="Baker R."/>
            <person name="Thomas B.C."/>
            <person name="Morowitz M.J."/>
            <person name="Banfield J.F."/>
        </authorList>
    </citation>
    <scope>NUCLEOTIDE SEQUENCE [LARGE SCALE GENOMIC DNA]</scope>
    <source>
        <strain evidence="11">S2_005_002_R2_34</strain>
    </source>
</reference>
<accession>A0A2W5N8C9</accession>
<dbReference type="PROSITE" id="PS50928">
    <property type="entry name" value="ABC_TM1"/>
    <property type="match status" value="1"/>
</dbReference>
<dbReference type="AlphaFoldDB" id="A0A2W5N8C9"/>
<keyword evidence="3 9" id="KW-0813">Transport</keyword>
<dbReference type="SUPFAM" id="SSF161098">
    <property type="entry name" value="MetI-like"/>
    <property type="match status" value="1"/>
</dbReference>
<evidence type="ECO:0000313" key="12">
    <source>
        <dbReference type="Proteomes" id="UP000249185"/>
    </source>
</evidence>
<sequence>MQGLKLTILLAVSTMVLGLVLGLLLAMAKLSKLRWLSRASFAFTNFMRGIPEFLVLLIIYFGGTQLLDGLLGPGVVNVSPWIAGLTALTLVFGAYASETIRGAFQAVSKGQVEAARAYGFSSWQAFRIVQLPQIWRIALPGIGNLWQGSLKDTALVSIVGLDDLMRKANQAAQTTREPFTFYMAAALIFLLLTIVSMAIFTHLEKRASRSDRRS</sequence>
<name>A0A2W5N8C9_RHOSU</name>
<comment type="subcellular location">
    <subcellularLocation>
        <location evidence="1">Cell inner membrane</location>
        <topology evidence="1">Multi-pass membrane protein</topology>
    </subcellularLocation>
    <subcellularLocation>
        <location evidence="9">Cell membrane</location>
        <topology evidence="9">Multi-pass membrane protein</topology>
    </subcellularLocation>
</comment>
<dbReference type="Proteomes" id="UP000249185">
    <property type="component" value="Unassembled WGS sequence"/>
</dbReference>
<dbReference type="InterPro" id="IPR000515">
    <property type="entry name" value="MetI-like"/>
</dbReference>
<dbReference type="CDD" id="cd06261">
    <property type="entry name" value="TM_PBP2"/>
    <property type="match status" value="1"/>
</dbReference>
<evidence type="ECO:0000256" key="4">
    <source>
        <dbReference type="ARBA" id="ARBA00022475"/>
    </source>
</evidence>
<feature type="domain" description="ABC transmembrane type-1" evidence="10">
    <location>
        <begin position="4"/>
        <end position="200"/>
    </location>
</feature>
<feature type="transmembrane region" description="Helical" evidence="9">
    <location>
        <begin position="78"/>
        <end position="96"/>
    </location>
</feature>
<evidence type="ECO:0000256" key="6">
    <source>
        <dbReference type="ARBA" id="ARBA00022692"/>
    </source>
</evidence>
<evidence type="ECO:0000256" key="9">
    <source>
        <dbReference type="RuleBase" id="RU363032"/>
    </source>
</evidence>
<dbReference type="GO" id="GO:0022857">
    <property type="term" value="F:transmembrane transporter activity"/>
    <property type="evidence" value="ECO:0007669"/>
    <property type="project" value="InterPro"/>
</dbReference>
<keyword evidence="6 9" id="KW-0812">Transmembrane</keyword>
<evidence type="ECO:0000256" key="8">
    <source>
        <dbReference type="ARBA" id="ARBA00023136"/>
    </source>
</evidence>
<dbReference type="PANTHER" id="PTHR30133:SF2">
    <property type="entry name" value="ARGININE ABC TRANSPORTER PERMEASE PROTEIN ARTQ"/>
    <property type="match status" value="1"/>
</dbReference>
<evidence type="ECO:0000313" key="11">
    <source>
        <dbReference type="EMBL" id="PZQ49711.1"/>
    </source>
</evidence>
<dbReference type="Pfam" id="PF00528">
    <property type="entry name" value="BPD_transp_1"/>
    <property type="match status" value="1"/>
</dbReference>
<dbReference type="InterPro" id="IPR010065">
    <property type="entry name" value="AA_ABC_transptr_permease_3TM"/>
</dbReference>
<evidence type="ECO:0000259" key="10">
    <source>
        <dbReference type="PROSITE" id="PS50928"/>
    </source>
</evidence>
<protein>
    <recommendedName>
        <fullName evidence="10">ABC transmembrane type-1 domain-containing protein</fullName>
    </recommendedName>
</protein>